<gene>
    <name evidence="1" type="ORF">K488DRAFT_73287</name>
</gene>
<sequence length="145" mass="15778">MALVLILPRLLLSPQAPSLPSHTVRVACEPRRAPGVAPRLGSGRREKAAGLVGLRSRAAAMAGGLGGCVEECAEVLTERRAVCAARCGRDGRKRERSGRRWRADGGPELREVGIGLVGFVGLRRRRIVGLVRLRYEWCVIEFRTA</sequence>
<reference evidence="1" key="2">
    <citation type="journal article" date="2022" name="New Phytol.">
        <title>Evolutionary transition to the ectomycorrhizal habit in the genomes of a hyperdiverse lineage of mushroom-forming fungi.</title>
        <authorList>
            <person name="Looney B."/>
            <person name="Miyauchi S."/>
            <person name="Morin E."/>
            <person name="Drula E."/>
            <person name="Courty P.E."/>
            <person name="Kohler A."/>
            <person name="Kuo A."/>
            <person name="LaButti K."/>
            <person name="Pangilinan J."/>
            <person name="Lipzen A."/>
            <person name="Riley R."/>
            <person name="Andreopoulos W."/>
            <person name="He G."/>
            <person name="Johnson J."/>
            <person name="Nolan M."/>
            <person name="Tritt A."/>
            <person name="Barry K.W."/>
            <person name="Grigoriev I.V."/>
            <person name="Nagy L.G."/>
            <person name="Hibbett D."/>
            <person name="Henrissat B."/>
            <person name="Matheny P.B."/>
            <person name="Labbe J."/>
            <person name="Martin F.M."/>
        </authorList>
    </citation>
    <scope>NUCLEOTIDE SEQUENCE</scope>
    <source>
        <strain evidence="1">EC-137</strain>
    </source>
</reference>
<comment type="caution">
    <text evidence="1">The sequence shown here is derived from an EMBL/GenBank/DDBJ whole genome shotgun (WGS) entry which is preliminary data.</text>
</comment>
<keyword evidence="2" id="KW-1185">Reference proteome</keyword>
<proteinExistence type="predicted"/>
<name>A0ACB8QBI7_9AGAM</name>
<organism evidence="1 2">
    <name type="scientific">Vararia minispora EC-137</name>
    <dbReference type="NCBI Taxonomy" id="1314806"/>
    <lineage>
        <taxon>Eukaryota</taxon>
        <taxon>Fungi</taxon>
        <taxon>Dikarya</taxon>
        <taxon>Basidiomycota</taxon>
        <taxon>Agaricomycotina</taxon>
        <taxon>Agaricomycetes</taxon>
        <taxon>Russulales</taxon>
        <taxon>Lachnocladiaceae</taxon>
        <taxon>Vararia</taxon>
    </lineage>
</organism>
<evidence type="ECO:0000313" key="2">
    <source>
        <dbReference type="Proteomes" id="UP000814128"/>
    </source>
</evidence>
<protein>
    <submittedName>
        <fullName evidence="1">Uncharacterized protein</fullName>
    </submittedName>
</protein>
<dbReference type="Proteomes" id="UP000814128">
    <property type="component" value="Unassembled WGS sequence"/>
</dbReference>
<dbReference type="EMBL" id="MU273703">
    <property type="protein sequence ID" value="KAI0029040.1"/>
    <property type="molecule type" value="Genomic_DNA"/>
</dbReference>
<reference evidence="1" key="1">
    <citation type="submission" date="2021-02" db="EMBL/GenBank/DDBJ databases">
        <authorList>
            <consortium name="DOE Joint Genome Institute"/>
            <person name="Ahrendt S."/>
            <person name="Looney B.P."/>
            <person name="Miyauchi S."/>
            <person name="Morin E."/>
            <person name="Drula E."/>
            <person name="Courty P.E."/>
            <person name="Chicoki N."/>
            <person name="Fauchery L."/>
            <person name="Kohler A."/>
            <person name="Kuo A."/>
            <person name="Labutti K."/>
            <person name="Pangilinan J."/>
            <person name="Lipzen A."/>
            <person name="Riley R."/>
            <person name="Andreopoulos W."/>
            <person name="He G."/>
            <person name="Johnson J."/>
            <person name="Barry K.W."/>
            <person name="Grigoriev I.V."/>
            <person name="Nagy L."/>
            <person name="Hibbett D."/>
            <person name="Henrissat B."/>
            <person name="Matheny P.B."/>
            <person name="Labbe J."/>
            <person name="Martin F."/>
        </authorList>
    </citation>
    <scope>NUCLEOTIDE SEQUENCE</scope>
    <source>
        <strain evidence="1">EC-137</strain>
    </source>
</reference>
<evidence type="ECO:0000313" key="1">
    <source>
        <dbReference type="EMBL" id="KAI0029040.1"/>
    </source>
</evidence>
<accession>A0ACB8QBI7</accession>